<evidence type="ECO:0000256" key="1">
    <source>
        <dbReference type="SAM" id="Phobius"/>
    </source>
</evidence>
<dbReference type="EMBL" id="FNDX01000068">
    <property type="protein sequence ID" value="SDL03843.1"/>
    <property type="molecule type" value="Genomic_DNA"/>
</dbReference>
<proteinExistence type="predicted"/>
<feature type="transmembrane region" description="Helical" evidence="1">
    <location>
        <begin position="6"/>
        <end position="25"/>
    </location>
</feature>
<evidence type="ECO:0000313" key="2">
    <source>
        <dbReference type="EMBL" id="SDL03843.1"/>
    </source>
</evidence>
<dbReference type="AlphaFoldDB" id="A0A1G9GUA1"/>
<dbReference type="OrthoDB" id="2650741at2"/>
<name>A0A1G9GUA1_9BACL</name>
<dbReference type="STRING" id="1174501.SAMN05216192_16819"/>
<feature type="transmembrane region" description="Helical" evidence="1">
    <location>
        <begin position="65"/>
        <end position="91"/>
    </location>
</feature>
<keyword evidence="1" id="KW-0472">Membrane</keyword>
<sequence length="96" mass="10762">MDRLVQQASLSFVLLILSYLSMYYALPKRTSFARYSVLVLLLASGAPLAILLVQESLREAADANIGLGMAFLLTWAITGLVFLVSLVFWILRLRKR</sequence>
<protein>
    <submittedName>
        <fullName evidence="2">Uncharacterized protein</fullName>
    </submittedName>
</protein>
<dbReference type="RefSeq" id="WP_090720052.1">
    <property type="nucleotide sequence ID" value="NZ_CBCSKY010000074.1"/>
</dbReference>
<keyword evidence="1" id="KW-0812">Transmembrane</keyword>
<keyword evidence="3" id="KW-1185">Reference proteome</keyword>
<evidence type="ECO:0000313" key="3">
    <source>
        <dbReference type="Proteomes" id="UP000199050"/>
    </source>
</evidence>
<organism evidence="2 3">
    <name type="scientific">Paenibacillus typhae</name>
    <dbReference type="NCBI Taxonomy" id="1174501"/>
    <lineage>
        <taxon>Bacteria</taxon>
        <taxon>Bacillati</taxon>
        <taxon>Bacillota</taxon>
        <taxon>Bacilli</taxon>
        <taxon>Bacillales</taxon>
        <taxon>Paenibacillaceae</taxon>
        <taxon>Paenibacillus</taxon>
    </lineage>
</organism>
<accession>A0A1G9GUA1</accession>
<reference evidence="3" key="1">
    <citation type="submission" date="2016-10" db="EMBL/GenBank/DDBJ databases">
        <authorList>
            <person name="Varghese N."/>
            <person name="Submissions S."/>
        </authorList>
    </citation>
    <scope>NUCLEOTIDE SEQUENCE [LARGE SCALE GENOMIC DNA]</scope>
    <source>
        <strain evidence="3">CGMCC 1.11012</strain>
    </source>
</reference>
<keyword evidence="1" id="KW-1133">Transmembrane helix</keyword>
<feature type="transmembrane region" description="Helical" evidence="1">
    <location>
        <begin position="32"/>
        <end position="53"/>
    </location>
</feature>
<gene>
    <name evidence="2" type="ORF">SAMN05216192_16819</name>
</gene>
<dbReference type="Proteomes" id="UP000199050">
    <property type="component" value="Unassembled WGS sequence"/>
</dbReference>